<evidence type="ECO:0000313" key="3">
    <source>
        <dbReference type="Proteomes" id="UP001195963"/>
    </source>
</evidence>
<evidence type="ECO:0000313" key="2">
    <source>
        <dbReference type="EMBL" id="MBW8185433.1"/>
    </source>
</evidence>
<organism evidence="2 3">
    <name type="scientific">Shewanella nanhaiensis</name>
    <dbReference type="NCBI Taxonomy" id="2864872"/>
    <lineage>
        <taxon>Bacteria</taxon>
        <taxon>Pseudomonadati</taxon>
        <taxon>Pseudomonadota</taxon>
        <taxon>Gammaproteobacteria</taxon>
        <taxon>Alteromonadales</taxon>
        <taxon>Shewanellaceae</taxon>
        <taxon>Shewanella</taxon>
    </lineage>
</organism>
<reference evidence="2 3" key="1">
    <citation type="submission" date="2021-07" db="EMBL/GenBank/DDBJ databases">
        <title>Shewanella sp. nov, isolated from SCS.</title>
        <authorList>
            <person name="Cao W.R."/>
        </authorList>
    </citation>
    <scope>NUCLEOTIDE SEQUENCE [LARGE SCALE GENOMIC DNA]</scope>
    <source>
        <strain evidence="2 3">NR704-98</strain>
    </source>
</reference>
<evidence type="ECO:0000259" key="1">
    <source>
        <dbReference type="Pfam" id="PF24832"/>
    </source>
</evidence>
<comment type="caution">
    <text evidence="2">The sequence shown here is derived from an EMBL/GenBank/DDBJ whole genome shotgun (WGS) entry which is preliminary data.</text>
</comment>
<dbReference type="InterPro" id="IPR056133">
    <property type="entry name" value="DUF7716"/>
</dbReference>
<feature type="domain" description="DUF7716" evidence="1">
    <location>
        <begin position="9"/>
        <end position="109"/>
    </location>
</feature>
<protein>
    <recommendedName>
        <fullName evidence="1">DUF7716 domain-containing protein</fullName>
    </recommendedName>
</protein>
<dbReference type="EMBL" id="JAHZST010000014">
    <property type="protein sequence ID" value="MBW8185433.1"/>
    <property type="molecule type" value="Genomic_DNA"/>
</dbReference>
<keyword evidence="3" id="KW-1185">Reference proteome</keyword>
<accession>A0ABS7E6W9</accession>
<dbReference type="RefSeq" id="WP_220110860.1">
    <property type="nucleotide sequence ID" value="NZ_JAHZST010000014.1"/>
</dbReference>
<dbReference type="Proteomes" id="UP001195963">
    <property type="component" value="Unassembled WGS sequence"/>
</dbReference>
<name>A0ABS7E6W9_9GAMM</name>
<gene>
    <name evidence="2" type="ORF">K0625_17395</name>
</gene>
<dbReference type="Pfam" id="PF24832">
    <property type="entry name" value="DUF7716"/>
    <property type="match status" value="1"/>
</dbReference>
<proteinExistence type="predicted"/>
<sequence length="112" mass="13225">MSKDTEAKNLGDILYNCDDIDWDLALYLGSNDSFNLNMEVIIHDPDDVEDDEDDNPKVVEEKNYMYILSIQDIQSIKDNLEQQTNRIATREELLLAFEYYYRNDAFMEVELK</sequence>